<proteinExistence type="predicted"/>
<keyword evidence="3" id="KW-0862">Zinc</keyword>
<organism evidence="6 7">
    <name type="scientific">Rubroshorea leprosula</name>
    <dbReference type="NCBI Taxonomy" id="152421"/>
    <lineage>
        <taxon>Eukaryota</taxon>
        <taxon>Viridiplantae</taxon>
        <taxon>Streptophyta</taxon>
        <taxon>Embryophyta</taxon>
        <taxon>Tracheophyta</taxon>
        <taxon>Spermatophyta</taxon>
        <taxon>Magnoliopsida</taxon>
        <taxon>eudicotyledons</taxon>
        <taxon>Gunneridae</taxon>
        <taxon>Pentapetalae</taxon>
        <taxon>rosids</taxon>
        <taxon>malvids</taxon>
        <taxon>Malvales</taxon>
        <taxon>Dipterocarpaceae</taxon>
        <taxon>Rubroshorea</taxon>
    </lineage>
</organism>
<evidence type="ECO:0000256" key="4">
    <source>
        <dbReference type="PROSITE-ProRule" id="PRU00228"/>
    </source>
</evidence>
<keyword evidence="1" id="KW-0479">Metal-binding</keyword>
<dbReference type="GO" id="GO:0043161">
    <property type="term" value="P:proteasome-mediated ubiquitin-dependent protein catabolic process"/>
    <property type="evidence" value="ECO:0007669"/>
    <property type="project" value="TreeGrafter"/>
</dbReference>
<evidence type="ECO:0000256" key="1">
    <source>
        <dbReference type="ARBA" id="ARBA00022723"/>
    </source>
</evidence>
<dbReference type="SMART" id="SM00291">
    <property type="entry name" value="ZnF_ZZ"/>
    <property type="match status" value="1"/>
</dbReference>
<comment type="caution">
    <text evidence="6">The sequence shown here is derived from an EMBL/GenBank/DDBJ whole genome shotgun (WGS) entry which is preliminary data.</text>
</comment>
<accession>A0AAV5HBC3</accession>
<dbReference type="Gene3D" id="3.30.40.10">
    <property type="entry name" value="Zinc/RING finger domain, C3HC4 (zinc finger)"/>
    <property type="match status" value="1"/>
</dbReference>
<gene>
    <name evidence="6" type="ORF">SLEP1_g652</name>
</gene>
<evidence type="ECO:0000313" key="7">
    <source>
        <dbReference type="Proteomes" id="UP001054252"/>
    </source>
</evidence>
<dbReference type="PROSITE" id="PS00518">
    <property type="entry name" value="ZF_RING_1"/>
    <property type="match status" value="1"/>
</dbReference>
<feature type="domain" description="ZZ-type" evidence="5">
    <location>
        <begin position="209"/>
        <end position="273"/>
    </location>
</feature>
<protein>
    <recommendedName>
        <fullName evidence="5">ZZ-type domain-containing protein</fullName>
    </recommendedName>
</protein>
<dbReference type="InterPro" id="IPR017907">
    <property type="entry name" value="Znf_RING_CS"/>
</dbReference>
<dbReference type="FunFam" id="3.30.60.90:FF:000014">
    <property type="entry name" value="E3 ubiquitin-protein ligase PRT1"/>
    <property type="match status" value="1"/>
</dbReference>
<evidence type="ECO:0000313" key="6">
    <source>
        <dbReference type="EMBL" id="GKU86078.1"/>
    </source>
</evidence>
<evidence type="ECO:0000256" key="3">
    <source>
        <dbReference type="ARBA" id="ARBA00022833"/>
    </source>
</evidence>
<dbReference type="Proteomes" id="UP001054252">
    <property type="component" value="Unassembled WGS sequence"/>
</dbReference>
<dbReference type="Pfam" id="PF00569">
    <property type="entry name" value="ZZ"/>
    <property type="match status" value="1"/>
</dbReference>
<dbReference type="Gene3D" id="3.30.60.90">
    <property type="match status" value="1"/>
</dbReference>
<dbReference type="InterPro" id="IPR013083">
    <property type="entry name" value="Znf_RING/FYVE/PHD"/>
</dbReference>
<name>A0AAV5HBC3_9ROSI</name>
<dbReference type="PROSITE" id="PS50135">
    <property type="entry name" value="ZF_ZZ_2"/>
    <property type="match status" value="1"/>
</dbReference>
<dbReference type="InterPro" id="IPR043145">
    <property type="entry name" value="Znf_ZZ_sf"/>
</dbReference>
<dbReference type="AlphaFoldDB" id="A0AAV5HBC3"/>
<dbReference type="InterPro" id="IPR000433">
    <property type="entry name" value="Znf_ZZ"/>
</dbReference>
<dbReference type="EMBL" id="BPVZ01000001">
    <property type="protein sequence ID" value="GKU86078.1"/>
    <property type="molecule type" value="Genomic_DNA"/>
</dbReference>
<keyword evidence="7" id="KW-1185">Reference proteome</keyword>
<dbReference type="PANTHER" id="PTHR15898">
    <property type="entry name" value="BIFUNCTIONAL APOPTOSIS REGULATOR"/>
    <property type="match status" value="1"/>
</dbReference>
<dbReference type="SUPFAM" id="SSF57850">
    <property type="entry name" value="RING/U-box"/>
    <property type="match status" value="2"/>
</dbReference>
<dbReference type="GO" id="GO:0008270">
    <property type="term" value="F:zinc ion binding"/>
    <property type="evidence" value="ECO:0007669"/>
    <property type="project" value="UniProtKB-KW"/>
</dbReference>
<dbReference type="GO" id="GO:0061630">
    <property type="term" value="F:ubiquitin protein ligase activity"/>
    <property type="evidence" value="ECO:0007669"/>
    <property type="project" value="TreeGrafter"/>
</dbReference>
<keyword evidence="2 4" id="KW-0863">Zinc-finger</keyword>
<sequence>MLHFLLLKIYPVACKRKENQMREEEKKMNSQSPQFDDHTYPTNADGGFDHLIDYACSSDTEFHDDGPVVTRTDGKKQSGIDLVAGKEKKQALLAYLSCGASRHLLFRPVVLNCGHAFCESCIICSDDERITCKVCEMPHPARLPKVCLALDYFLEENFPKEYELRRDAVQLDQALFKHGSAATHYTGSNEENSLFFDVPSLSTNGMHVHVGVGCDSCGKLPIVGDRYRCRDCTEAMGFDLCSNCYNSPSKLPGRFNQQHTPEHRFLIIRNNQG</sequence>
<dbReference type="PANTHER" id="PTHR15898:SF13">
    <property type="entry name" value="BIFUNCTIONAL APOPTOSIS REGULATOR"/>
    <property type="match status" value="1"/>
</dbReference>
<evidence type="ECO:0000259" key="5">
    <source>
        <dbReference type="PROSITE" id="PS50135"/>
    </source>
</evidence>
<reference evidence="6 7" key="1">
    <citation type="journal article" date="2021" name="Commun. Biol.">
        <title>The genome of Shorea leprosula (Dipterocarpaceae) highlights the ecological relevance of drought in aseasonal tropical rainforests.</title>
        <authorList>
            <person name="Ng K.K.S."/>
            <person name="Kobayashi M.J."/>
            <person name="Fawcett J.A."/>
            <person name="Hatakeyama M."/>
            <person name="Paape T."/>
            <person name="Ng C.H."/>
            <person name="Ang C.C."/>
            <person name="Tnah L.H."/>
            <person name="Lee C.T."/>
            <person name="Nishiyama T."/>
            <person name="Sese J."/>
            <person name="O'Brien M.J."/>
            <person name="Copetti D."/>
            <person name="Mohd Noor M.I."/>
            <person name="Ong R.C."/>
            <person name="Putra M."/>
            <person name="Sireger I.Z."/>
            <person name="Indrioko S."/>
            <person name="Kosugi Y."/>
            <person name="Izuno A."/>
            <person name="Isagi Y."/>
            <person name="Lee S.L."/>
            <person name="Shimizu K.K."/>
        </authorList>
    </citation>
    <scope>NUCLEOTIDE SEQUENCE [LARGE SCALE GENOMIC DNA]</scope>
    <source>
        <strain evidence="6">214</strain>
    </source>
</reference>
<evidence type="ECO:0000256" key="2">
    <source>
        <dbReference type="ARBA" id="ARBA00022771"/>
    </source>
</evidence>